<proteinExistence type="predicted"/>
<feature type="domain" description="DRTGG" evidence="1">
    <location>
        <begin position="38"/>
        <end position="105"/>
    </location>
</feature>
<dbReference type="SUPFAM" id="SSF75138">
    <property type="entry name" value="HprK N-terminal domain-like"/>
    <property type="match status" value="1"/>
</dbReference>
<evidence type="ECO:0000259" key="1">
    <source>
        <dbReference type="Pfam" id="PF07085"/>
    </source>
</evidence>
<protein>
    <submittedName>
        <fullName evidence="2">Drtgg domain-containing protein</fullName>
    </submittedName>
</protein>
<reference evidence="2" key="1">
    <citation type="journal article" date="2015" name="Proc. Natl. Acad. Sci. U.S.A.">
        <title>Networks of energetic and metabolic interactions define dynamics in microbial communities.</title>
        <authorList>
            <person name="Embree M."/>
            <person name="Liu J.K."/>
            <person name="Al-Bassam M.M."/>
            <person name="Zengler K."/>
        </authorList>
    </citation>
    <scope>NUCLEOTIDE SEQUENCE</scope>
</reference>
<organism evidence="2">
    <name type="scientific">hydrocarbon metagenome</name>
    <dbReference type="NCBI Taxonomy" id="938273"/>
    <lineage>
        <taxon>unclassified sequences</taxon>
        <taxon>metagenomes</taxon>
        <taxon>ecological metagenomes</taxon>
    </lineage>
</organism>
<accession>A0A0W8FLP9</accession>
<dbReference type="AlphaFoldDB" id="A0A0W8FLP9"/>
<gene>
    <name evidence="2" type="ORF">ASZ90_008368</name>
</gene>
<evidence type="ECO:0000313" key="2">
    <source>
        <dbReference type="EMBL" id="KUG21862.1"/>
    </source>
</evidence>
<dbReference type="InterPro" id="IPR028979">
    <property type="entry name" value="Ser_kin/Pase_Hpr-like_N_sf"/>
</dbReference>
<name>A0A0W8FLP9_9ZZZZ</name>
<dbReference type="Gene3D" id="3.40.1390.20">
    <property type="entry name" value="HprK N-terminal domain-like"/>
    <property type="match status" value="1"/>
</dbReference>
<dbReference type="EMBL" id="LNQE01001014">
    <property type="protein sequence ID" value="KUG21862.1"/>
    <property type="molecule type" value="Genomic_DNA"/>
</dbReference>
<comment type="caution">
    <text evidence="2">The sequence shown here is derived from an EMBL/GenBank/DDBJ whole genome shotgun (WGS) entry which is preliminary data.</text>
</comment>
<sequence>MNIQTIITELNLKVRSVSDKLNNKVTGGYTGDLLSDVIANSHEGDIWITRQVHQNIVAVASLKEHAGIILTNSCEPTQETIEKANQEKIPIMVSDSPAFELTGKIYNLLGEKD</sequence>
<dbReference type="InterPro" id="IPR010766">
    <property type="entry name" value="DRTGG"/>
</dbReference>
<dbReference type="Pfam" id="PF07085">
    <property type="entry name" value="DRTGG"/>
    <property type="match status" value="1"/>
</dbReference>